<dbReference type="Pfam" id="PF12984">
    <property type="entry name" value="DUF3868"/>
    <property type="match status" value="1"/>
</dbReference>
<dbReference type="Gene3D" id="3.30.1330.60">
    <property type="entry name" value="OmpA-like domain"/>
    <property type="match status" value="1"/>
</dbReference>
<accession>A0A6G1VLA1</accession>
<dbReference type="AlphaFoldDB" id="A0A6G1VLA1"/>
<name>A0A6G1VLA1_9BACT</name>
<dbReference type="InterPro" id="IPR036737">
    <property type="entry name" value="OmpA-like_sf"/>
</dbReference>
<dbReference type="SUPFAM" id="SSF103088">
    <property type="entry name" value="OmpA-like"/>
    <property type="match status" value="1"/>
</dbReference>
<evidence type="ECO:0000256" key="1">
    <source>
        <dbReference type="SAM" id="SignalP"/>
    </source>
</evidence>
<organism evidence="3 4">
    <name type="scientific">Segatella copri</name>
    <dbReference type="NCBI Taxonomy" id="165179"/>
    <lineage>
        <taxon>Bacteria</taxon>
        <taxon>Pseudomonadati</taxon>
        <taxon>Bacteroidota</taxon>
        <taxon>Bacteroidia</taxon>
        <taxon>Bacteroidales</taxon>
        <taxon>Prevotellaceae</taxon>
        <taxon>Segatella</taxon>
    </lineage>
</organism>
<sequence length="455" mass="51515">MKNMKKMKLYAVISPLCILFAQSALTVQAQKIDDSQLRLAGGKILIDSVLTQKKSDSLKVAFRLHLDSLQLKSEQQLVFTPLIAGEDTIALNPIIINGKNQNIRYLRKSSKLKNSQAVVVRRWNDTEQQVLFSQTLPYRKWMKAFNLSMTEDLCGCGNLMDQDTTQMAVINPIPKIGRDHYVKPKAEAIKVRAEKGEAYLSFKLNKSDILADFRENATELRKITSTIDLVKNDKDVSITNIDIHGYASPDGPYDNNVRLANNRAAALRNYVCNLYTIDKKLFTYHATPEDWEGFKKKVEASNLADKSAILAVANSSLAPDAKDQKIKKLYPASYRYIMSEIYPRLRHSDYTVTYTVRPFDIEEAKVILKTKPQQLSLQEMYLVAQTYEPGSPEFNEVFDIAVRLFPDDETANLNAACTDLQKGDLVTAEKHLAKAGNSKEAERIRKIYGEMKAEQ</sequence>
<feature type="chain" id="PRO_5026237513" evidence="1">
    <location>
        <begin position="27"/>
        <end position="455"/>
    </location>
</feature>
<comment type="caution">
    <text evidence="3">The sequence shown here is derived from an EMBL/GenBank/DDBJ whole genome shotgun (WGS) entry which is preliminary data.</text>
</comment>
<keyword evidence="1" id="KW-0732">Signal</keyword>
<evidence type="ECO:0000313" key="4">
    <source>
        <dbReference type="Proteomes" id="UP000477980"/>
    </source>
</evidence>
<gene>
    <name evidence="3" type="ORF">F7D25_02615</name>
</gene>
<feature type="signal peptide" evidence="1">
    <location>
        <begin position="1"/>
        <end position="26"/>
    </location>
</feature>
<reference evidence="3 4" key="1">
    <citation type="submission" date="2019-09" db="EMBL/GenBank/DDBJ databases">
        <title>Distinct polysaccharide growth profiles of human intestinal Prevotella copri isolates.</title>
        <authorList>
            <person name="Fehlner-Peach H."/>
            <person name="Magnabosco C."/>
            <person name="Raghavan V."/>
            <person name="Scher J.U."/>
            <person name="Tett A."/>
            <person name="Cox L.M."/>
            <person name="Gottsegen C."/>
            <person name="Watters A."/>
            <person name="Wiltshire- Gordon J.D."/>
            <person name="Segata N."/>
            <person name="Bonneau R."/>
            <person name="Littman D.R."/>
        </authorList>
    </citation>
    <scope>NUCLEOTIDE SEQUENCE [LARGE SCALE GENOMIC DNA]</scope>
    <source>
        <strain evidence="4">iAA917</strain>
    </source>
</reference>
<dbReference type="InterPro" id="IPR024480">
    <property type="entry name" value="DUF3868"/>
</dbReference>
<dbReference type="Proteomes" id="UP000477980">
    <property type="component" value="Unassembled WGS sequence"/>
</dbReference>
<protein>
    <submittedName>
        <fullName evidence="3">DUF3868 domain-containing protein</fullName>
    </submittedName>
</protein>
<evidence type="ECO:0000259" key="2">
    <source>
        <dbReference type="Pfam" id="PF12984"/>
    </source>
</evidence>
<proteinExistence type="predicted"/>
<feature type="domain" description="DUF3868" evidence="2">
    <location>
        <begin position="36"/>
        <end position="110"/>
    </location>
</feature>
<dbReference type="OrthoDB" id="1100173at2"/>
<dbReference type="EMBL" id="VZAH01000024">
    <property type="protein sequence ID" value="MQP13324.1"/>
    <property type="molecule type" value="Genomic_DNA"/>
</dbReference>
<evidence type="ECO:0000313" key="3">
    <source>
        <dbReference type="EMBL" id="MQP13324.1"/>
    </source>
</evidence>